<feature type="region of interest" description="Disordered" evidence="2">
    <location>
        <begin position="103"/>
        <end position="141"/>
    </location>
</feature>
<comment type="caution">
    <text evidence="3">The sequence shown here is derived from an EMBL/GenBank/DDBJ whole genome shotgun (WGS) entry which is preliminary data.</text>
</comment>
<evidence type="ECO:0000256" key="2">
    <source>
        <dbReference type="SAM" id="MobiDB-lite"/>
    </source>
</evidence>
<dbReference type="AlphaFoldDB" id="A0A9N8ZAM3"/>
<proteinExistence type="predicted"/>
<evidence type="ECO:0000313" key="4">
    <source>
        <dbReference type="Proteomes" id="UP000789739"/>
    </source>
</evidence>
<evidence type="ECO:0000256" key="1">
    <source>
        <dbReference type="SAM" id="Coils"/>
    </source>
</evidence>
<feature type="coiled-coil region" evidence="1">
    <location>
        <begin position="54"/>
        <end position="95"/>
    </location>
</feature>
<dbReference type="EMBL" id="CAJVPI010000103">
    <property type="protein sequence ID" value="CAG8480631.1"/>
    <property type="molecule type" value="Genomic_DNA"/>
</dbReference>
<protein>
    <submittedName>
        <fullName evidence="3">2036_t:CDS:1</fullName>
    </submittedName>
</protein>
<dbReference type="Proteomes" id="UP000789739">
    <property type="component" value="Unassembled WGS sequence"/>
</dbReference>
<dbReference type="OrthoDB" id="3204900at2759"/>
<organism evidence="3 4">
    <name type="scientific">Paraglomus brasilianum</name>
    <dbReference type="NCBI Taxonomy" id="144538"/>
    <lineage>
        <taxon>Eukaryota</taxon>
        <taxon>Fungi</taxon>
        <taxon>Fungi incertae sedis</taxon>
        <taxon>Mucoromycota</taxon>
        <taxon>Glomeromycotina</taxon>
        <taxon>Glomeromycetes</taxon>
        <taxon>Paraglomerales</taxon>
        <taxon>Paraglomeraceae</taxon>
        <taxon>Paraglomus</taxon>
    </lineage>
</organism>
<gene>
    <name evidence="3" type="ORF">PBRASI_LOCUS1559</name>
</gene>
<feature type="compositionally biased region" description="Basic and acidic residues" evidence="2">
    <location>
        <begin position="11"/>
        <end position="30"/>
    </location>
</feature>
<name>A0A9N8ZAM3_9GLOM</name>
<feature type="compositionally biased region" description="Basic and acidic residues" evidence="2">
    <location>
        <begin position="125"/>
        <end position="141"/>
    </location>
</feature>
<sequence>MLQESIEPEIEEKTNDSVETTRKTTENEDDEIKIHTELAIKHLRVTPATRVEQQEELLQFIARKERRILELKEELARQEEELNLLKEQWETITLEENDIDNRASSDIDDMFSLGSDISGDEDEDDGKKRENAKERGDETVGGKKGIAFGLGNGVGNGFKGIFGGGAEKERRRETLSNIRSAVIEVTDSERFKQTRQKTYDLTAKAWGNLSKGISNLAHSEALRNARRRTYETVHTFNDKLASPTTRPTTNATNTAAASLRKISEYSISRTPPDVTHEDDYKEDERKYDIVVAESPIDDPNSSIGQEFIIGED</sequence>
<keyword evidence="1" id="KW-0175">Coiled coil</keyword>
<accession>A0A9N8ZAM3</accession>
<keyword evidence="4" id="KW-1185">Reference proteome</keyword>
<feature type="region of interest" description="Disordered" evidence="2">
    <location>
        <begin position="1"/>
        <end position="30"/>
    </location>
</feature>
<feature type="compositionally biased region" description="Acidic residues" evidence="2">
    <location>
        <begin position="1"/>
        <end position="10"/>
    </location>
</feature>
<evidence type="ECO:0000313" key="3">
    <source>
        <dbReference type="EMBL" id="CAG8480631.1"/>
    </source>
</evidence>
<reference evidence="3" key="1">
    <citation type="submission" date="2021-06" db="EMBL/GenBank/DDBJ databases">
        <authorList>
            <person name="Kallberg Y."/>
            <person name="Tangrot J."/>
            <person name="Rosling A."/>
        </authorList>
    </citation>
    <scope>NUCLEOTIDE SEQUENCE</scope>
    <source>
        <strain evidence="3">BR232B</strain>
    </source>
</reference>